<dbReference type="Pfam" id="PF07728">
    <property type="entry name" value="AAA_5"/>
    <property type="match status" value="1"/>
</dbReference>
<dbReference type="Proteomes" id="UP000305848">
    <property type="component" value="Unassembled WGS sequence"/>
</dbReference>
<dbReference type="GO" id="GO:0016887">
    <property type="term" value="F:ATP hydrolysis activity"/>
    <property type="evidence" value="ECO:0007669"/>
    <property type="project" value="InterPro"/>
</dbReference>
<accession>A0A4U3L508</accession>
<proteinExistence type="predicted"/>
<organism evidence="2 3">
    <name type="scientific">Ilyomonas limi</name>
    <dbReference type="NCBI Taxonomy" id="2575867"/>
    <lineage>
        <taxon>Bacteria</taxon>
        <taxon>Pseudomonadati</taxon>
        <taxon>Bacteroidota</taxon>
        <taxon>Chitinophagia</taxon>
        <taxon>Chitinophagales</taxon>
        <taxon>Chitinophagaceae</taxon>
        <taxon>Ilyomonas</taxon>
    </lineage>
</organism>
<gene>
    <name evidence="2" type="ORF">FC093_05555</name>
</gene>
<dbReference type="EMBL" id="SZQL01000003">
    <property type="protein sequence ID" value="TKK70215.1"/>
    <property type="molecule type" value="Genomic_DNA"/>
</dbReference>
<dbReference type="GO" id="GO:0005524">
    <property type="term" value="F:ATP binding"/>
    <property type="evidence" value="ECO:0007669"/>
    <property type="project" value="InterPro"/>
</dbReference>
<dbReference type="RefSeq" id="WP_137260760.1">
    <property type="nucleotide sequence ID" value="NZ_SZQL01000003.1"/>
</dbReference>
<evidence type="ECO:0000313" key="2">
    <source>
        <dbReference type="EMBL" id="TKK70215.1"/>
    </source>
</evidence>
<comment type="caution">
    <text evidence="2">The sequence shown here is derived from an EMBL/GenBank/DDBJ whole genome shotgun (WGS) entry which is preliminary data.</text>
</comment>
<name>A0A4U3L508_9BACT</name>
<evidence type="ECO:0000313" key="3">
    <source>
        <dbReference type="Proteomes" id="UP000305848"/>
    </source>
</evidence>
<dbReference type="OrthoDB" id="9781481at2"/>
<dbReference type="InterPro" id="IPR011704">
    <property type="entry name" value="ATPase_dyneun-rel_AAA"/>
</dbReference>
<evidence type="ECO:0000259" key="1">
    <source>
        <dbReference type="Pfam" id="PF07728"/>
    </source>
</evidence>
<protein>
    <recommendedName>
        <fullName evidence="1">ATPase dynein-related AAA domain-containing protein</fullName>
    </recommendedName>
</protein>
<dbReference type="SUPFAM" id="SSF52540">
    <property type="entry name" value="P-loop containing nucleoside triphosphate hydrolases"/>
    <property type="match status" value="1"/>
</dbReference>
<dbReference type="PANTHER" id="PTHR37291">
    <property type="entry name" value="5-METHYLCYTOSINE-SPECIFIC RESTRICTION ENZYME B"/>
    <property type="match status" value="1"/>
</dbReference>
<feature type="domain" description="ATPase dynein-related AAA" evidence="1">
    <location>
        <begin position="420"/>
        <end position="501"/>
    </location>
</feature>
<dbReference type="PANTHER" id="PTHR37291:SF1">
    <property type="entry name" value="TYPE IV METHYL-DIRECTED RESTRICTION ENZYME ECOKMCRB SUBUNIT"/>
    <property type="match status" value="1"/>
</dbReference>
<keyword evidence="3" id="KW-1185">Reference proteome</keyword>
<dbReference type="InterPro" id="IPR027417">
    <property type="entry name" value="P-loop_NTPase"/>
</dbReference>
<dbReference type="Gene3D" id="3.40.50.300">
    <property type="entry name" value="P-loop containing nucleotide triphosphate hydrolases"/>
    <property type="match status" value="2"/>
</dbReference>
<dbReference type="AlphaFoldDB" id="A0A4U3L508"/>
<dbReference type="InterPro" id="IPR052934">
    <property type="entry name" value="Methyl-DNA_Rec/Restrict_Enz"/>
</dbReference>
<sequence>MEAKNAPQFFTQEDFTQLAKFAKQPKEKDNSEHQQTYDYLKETYNKVKYWAEQTQHEIFPNGIINILLKPTNQANRFEDYQWGKIYHDSDSEEEGILAYTVGIHRNNFVIKIDTVGLKEADKKRQQYYERRGDENNSDIVKIVPSQQVLDKSWKYLIDLSAAFITSLQPAYKELYNLLVENANLPERREQKTIKENNMPLNCIFYGPPGTGKTYHTIDRAIEIADQAFYDENKHEREKLKQRFNELLIKDFEKTDGQIAFCTFHQSMSYEDFIEGIKPVKPEQSGSVYYEVLDGIFKKICLEANRSIQYSVTIDNVQNSLTRELFEDYYYNFSETLPEHTESSSPVVLKTKENYSFELFRNTADSIVVKAGDKKTNLSVSCSELAAVLFQNKKPTYKSYEEMILHKILENKGFQKSEVDNRKKNYVLIIDEINRGNIAQIFGELITLIEEDKRGGQKEELEVVLPYSKKPFKVPSNLFIIGTMNTADRSVEALDTALRRRFVFEAMEPKPELLDTKHLLWWFLWKYKDDDWKDLMFQEREREFYNFFGVDEGHKEAIERAWYKMEEEDMNLQQIALLDEFTFTGVNLFKMLSVINSRLQVLLSKDHTIGHAWLMNVYSLSDLQHAFKNKILPLLQEYFYNNYAKIGLVLGQSFVEQVQVNKSLFAKFTDSEETANDYEGKTIYTLVDPFALEAAAFKSIYE</sequence>
<reference evidence="2 3" key="1">
    <citation type="submission" date="2019-05" db="EMBL/GenBank/DDBJ databases">
        <title>Panacibacter sp. strain 17mud1-8 Genome sequencing and assembly.</title>
        <authorList>
            <person name="Chhetri G."/>
        </authorList>
    </citation>
    <scope>NUCLEOTIDE SEQUENCE [LARGE SCALE GENOMIC DNA]</scope>
    <source>
        <strain evidence="2 3">17mud1-8</strain>
    </source>
</reference>